<feature type="region of interest" description="Disordered" evidence="1">
    <location>
        <begin position="41"/>
        <end position="79"/>
    </location>
</feature>
<sequence length="101" mass="9571">MTTNDPTADGTSNSQTTSGVCTSVAVTASNYSQLVGLATADSAAPTNSPGTQTTTTSAAGAAQTDSTATTPTSSSSTKNAGAMMTAAPLLIIGAIAGAVVV</sequence>
<gene>
    <name evidence="3" type="ORF">GOMPHAMPRED_002719</name>
</gene>
<dbReference type="EMBL" id="CAJPDQ010000019">
    <property type="protein sequence ID" value="CAF9923039.1"/>
    <property type="molecule type" value="Genomic_DNA"/>
</dbReference>
<keyword evidence="4" id="KW-1185">Reference proteome</keyword>
<proteinExistence type="predicted"/>
<feature type="compositionally biased region" description="Low complexity" evidence="1">
    <location>
        <begin position="44"/>
        <end position="77"/>
    </location>
</feature>
<protein>
    <submittedName>
        <fullName evidence="3">Uncharacterized protein</fullName>
    </submittedName>
</protein>
<organism evidence="3 4">
    <name type="scientific">Gomphillus americanus</name>
    <dbReference type="NCBI Taxonomy" id="1940652"/>
    <lineage>
        <taxon>Eukaryota</taxon>
        <taxon>Fungi</taxon>
        <taxon>Dikarya</taxon>
        <taxon>Ascomycota</taxon>
        <taxon>Pezizomycotina</taxon>
        <taxon>Lecanoromycetes</taxon>
        <taxon>OSLEUM clade</taxon>
        <taxon>Ostropomycetidae</taxon>
        <taxon>Ostropales</taxon>
        <taxon>Graphidaceae</taxon>
        <taxon>Gomphilloideae</taxon>
        <taxon>Gomphillus</taxon>
    </lineage>
</organism>
<keyword evidence="2" id="KW-1133">Transmembrane helix</keyword>
<evidence type="ECO:0000256" key="1">
    <source>
        <dbReference type="SAM" id="MobiDB-lite"/>
    </source>
</evidence>
<name>A0A8H3FGF0_9LECA</name>
<accession>A0A8H3FGF0</accession>
<dbReference type="Proteomes" id="UP000664169">
    <property type="component" value="Unassembled WGS sequence"/>
</dbReference>
<feature type="transmembrane region" description="Helical" evidence="2">
    <location>
        <begin position="80"/>
        <end position="100"/>
    </location>
</feature>
<keyword evidence="2" id="KW-0812">Transmembrane</keyword>
<evidence type="ECO:0000256" key="2">
    <source>
        <dbReference type="SAM" id="Phobius"/>
    </source>
</evidence>
<evidence type="ECO:0000313" key="3">
    <source>
        <dbReference type="EMBL" id="CAF9923039.1"/>
    </source>
</evidence>
<evidence type="ECO:0000313" key="4">
    <source>
        <dbReference type="Proteomes" id="UP000664169"/>
    </source>
</evidence>
<keyword evidence="2" id="KW-0472">Membrane</keyword>
<dbReference type="AlphaFoldDB" id="A0A8H3FGF0"/>
<reference evidence="3" key="1">
    <citation type="submission" date="2021-03" db="EMBL/GenBank/DDBJ databases">
        <authorList>
            <person name="Tagirdzhanova G."/>
        </authorList>
    </citation>
    <scope>NUCLEOTIDE SEQUENCE</scope>
</reference>
<comment type="caution">
    <text evidence="3">The sequence shown here is derived from an EMBL/GenBank/DDBJ whole genome shotgun (WGS) entry which is preliminary data.</text>
</comment>